<dbReference type="GO" id="GO:0043565">
    <property type="term" value="F:sequence-specific DNA binding"/>
    <property type="evidence" value="ECO:0007669"/>
    <property type="project" value="TreeGrafter"/>
</dbReference>
<dbReference type="SUPFAM" id="SSF53850">
    <property type="entry name" value="Periplasmic binding protein-like II"/>
    <property type="match status" value="1"/>
</dbReference>
<dbReference type="CDD" id="cd08422">
    <property type="entry name" value="PBP2_CrgA_like"/>
    <property type="match status" value="1"/>
</dbReference>
<dbReference type="InterPro" id="IPR000847">
    <property type="entry name" value="LysR_HTH_N"/>
</dbReference>
<evidence type="ECO:0000313" key="6">
    <source>
        <dbReference type="EMBL" id="KKL19472.1"/>
    </source>
</evidence>
<dbReference type="AlphaFoldDB" id="A0A0F9BZT4"/>
<dbReference type="InterPro" id="IPR036390">
    <property type="entry name" value="WH_DNA-bd_sf"/>
</dbReference>
<dbReference type="InterPro" id="IPR036388">
    <property type="entry name" value="WH-like_DNA-bd_sf"/>
</dbReference>
<dbReference type="Pfam" id="PF03466">
    <property type="entry name" value="LysR_substrate"/>
    <property type="match status" value="1"/>
</dbReference>
<dbReference type="FunFam" id="1.10.10.10:FF:000001">
    <property type="entry name" value="LysR family transcriptional regulator"/>
    <property type="match status" value="1"/>
</dbReference>
<evidence type="ECO:0000256" key="1">
    <source>
        <dbReference type="ARBA" id="ARBA00009437"/>
    </source>
</evidence>
<dbReference type="Gene3D" id="3.40.190.290">
    <property type="match status" value="1"/>
</dbReference>
<dbReference type="GO" id="GO:0006351">
    <property type="term" value="P:DNA-templated transcription"/>
    <property type="evidence" value="ECO:0007669"/>
    <property type="project" value="TreeGrafter"/>
</dbReference>
<keyword evidence="2" id="KW-0805">Transcription regulation</keyword>
<evidence type="ECO:0000256" key="4">
    <source>
        <dbReference type="ARBA" id="ARBA00023163"/>
    </source>
</evidence>
<comment type="similarity">
    <text evidence="1">Belongs to the LysR transcriptional regulatory family.</text>
</comment>
<feature type="domain" description="HTH lysR-type" evidence="5">
    <location>
        <begin position="3"/>
        <end position="60"/>
    </location>
</feature>
<evidence type="ECO:0000256" key="2">
    <source>
        <dbReference type="ARBA" id="ARBA00023015"/>
    </source>
</evidence>
<accession>A0A0F9BZT4</accession>
<gene>
    <name evidence="6" type="ORF">LCGC14_2465110</name>
</gene>
<dbReference type="PANTHER" id="PTHR30537:SF35">
    <property type="entry name" value="TRANSCRIPTIONAL REGULATORY PROTEIN"/>
    <property type="match status" value="1"/>
</dbReference>
<protein>
    <recommendedName>
        <fullName evidence="5">HTH lysR-type domain-containing protein</fullName>
    </recommendedName>
</protein>
<organism evidence="6">
    <name type="scientific">marine sediment metagenome</name>
    <dbReference type="NCBI Taxonomy" id="412755"/>
    <lineage>
        <taxon>unclassified sequences</taxon>
        <taxon>metagenomes</taxon>
        <taxon>ecological metagenomes</taxon>
    </lineage>
</organism>
<keyword evidence="4" id="KW-0804">Transcription</keyword>
<dbReference type="SUPFAM" id="SSF46785">
    <property type="entry name" value="Winged helix' DNA-binding domain"/>
    <property type="match status" value="1"/>
</dbReference>
<proteinExistence type="inferred from homology"/>
<dbReference type="InterPro" id="IPR058163">
    <property type="entry name" value="LysR-type_TF_proteobact-type"/>
</dbReference>
<evidence type="ECO:0000259" key="5">
    <source>
        <dbReference type="PROSITE" id="PS50931"/>
    </source>
</evidence>
<dbReference type="Pfam" id="PF00126">
    <property type="entry name" value="HTH_1"/>
    <property type="match status" value="1"/>
</dbReference>
<dbReference type="EMBL" id="LAZR01038477">
    <property type="protein sequence ID" value="KKL19472.1"/>
    <property type="molecule type" value="Genomic_DNA"/>
</dbReference>
<sequence length="295" mass="33410">LMDKITAIQSFVEVARCGSFTKAAANLELSRLQVTRHVQDIEQWLSLRLFHRTTRKVSLTNQGEEALSYCKQILSTVLDLQSRAHSHNNELVGTIRVAAPIGIGQNMLFDAIEEFVAIHPNTQFQLVLSDRLSQLVDERIDIALRYTHQPDEQLIARKLMFINTVMCASPDYLAGKSNLTTPQDLLQHNCLLHSGSSTWHILGENSDEKITVKGNLNANDMSVLRKAAIRGMGVANLPYHLAQEDLETKQLVKVLPNYATPGNHLWAVYLSRNYQQNLVRAFIDFLAQRWQQQIL</sequence>
<feature type="non-terminal residue" evidence="6">
    <location>
        <position position="1"/>
    </location>
</feature>
<dbReference type="Gene3D" id="1.10.10.10">
    <property type="entry name" value="Winged helix-like DNA-binding domain superfamily/Winged helix DNA-binding domain"/>
    <property type="match status" value="1"/>
</dbReference>
<dbReference type="PANTHER" id="PTHR30537">
    <property type="entry name" value="HTH-TYPE TRANSCRIPTIONAL REGULATOR"/>
    <property type="match status" value="1"/>
</dbReference>
<comment type="caution">
    <text evidence="6">The sequence shown here is derived from an EMBL/GenBank/DDBJ whole genome shotgun (WGS) entry which is preliminary data.</text>
</comment>
<evidence type="ECO:0000256" key="3">
    <source>
        <dbReference type="ARBA" id="ARBA00023125"/>
    </source>
</evidence>
<dbReference type="InterPro" id="IPR005119">
    <property type="entry name" value="LysR_subst-bd"/>
</dbReference>
<reference evidence="6" key="1">
    <citation type="journal article" date="2015" name="Nature">
        <title>Complex archaea that bridge the gap between prokaryotes and eukaryotes.</title>
        <authorList>
            <person name="Spang A."/>
            <person name="Saw J.H."/>
            <person name="Jorgensen S.L."/>
            <person name="Zaremba-Niedzwiedzka K."/>
            <person name="Martijn J."/>
            <person name="Lind A.E."/>
            <person name="van Eijk R."/>
            <person name="Schleper C."/>
            <person name="Guy L."/>
            <person name="Ettema T.J."/>
        </authorList>
    </citation>
    <scope>NUCLEOTIDE SEQUENCE</scope>
</reference>
<keyword evidence="3" id="KW-0238">DNA-binding</keyword>
<name>A0A0F9BZT4_9ZZZZ</name>
<dbReference type="PROSITE" id="PS50931">
    <property type="entry name" value="HTH_LYSR"/>
    <property type="match status" value="1"/>
</dbReference>
<dbReference type="GO" id="GO:0003700">
    <property type="term" value="F:DNA-binding transcription factor activity"/>
    <property type="evidence" value="ECO:0007669"/>
    <property type="project" value="InterPro"/>
</dbReference>